<dbReference type="HOGENOM" id="CLU_054563_0_0_11"/>
<dbReference type="Proteomes" id="UP000003045">
    <property type="component" value="Unassembled WGS sequence"/>
</dbReference>
<dbReference type="STRING" id="871571.HMPREF0580_0749"/>
<accession>E0QPD4</accession>
<dbReference type="Pfam" id="PF13531">
    <property type="entry name" value="SBP_bac_11"/>
    <property type="match status" value="1"/>
</dbReference>
<dbReference type="SUPFAM" id="SSF53850">
    <property type="entry name" value="Periplasmic binding protein-like II"/>
    <property type="match status" value="1"/>
</dbReference>
<dbReference type="AlphaFoldDB" id="E0QPD4"/>
<keyword evidence="1" id="KW-0732">Signal</keyword>
<gene>
    <name evidence="2" type="ORF">HMPREF0580_0749</name>
</gene>
<evidence type="ECO:0000313" key="3">
    <source>
        <dbReference type="Proteomes" id="UP000003045"/>
    </source>
</evidence>
<name>E0QPD4_9ACTO</name>
<dbReference type="PANTHER" id="PTHR30006">
    <property type="entry name" value="THIAMINE-BINDING PERIPLASMIC PROTEIN-RELATED"/>
    <property type="match status" value="1"/>
</dbReference>
<dbReference type="EMBL" id="AEET01000017">
    <property type="protein sequence ID" value="EFM46567.1"/>
    <property type="molecule type" value="Genomic_DNA"/>
</dbReference>
<comment type="caution">
    <text evidence="2">The sequence shown here is derived from an EMBL/GenBank/DDBJ whole genome shotgun (WGS) entry which is preliminary data.</text>
</comment>
<dbReference type="Gene3D" id="3.40.190.10">
    <property type="entry name" value="Periplasmic binding protein-like II"/>
    <property type="match status" value="2"/>
</dbReference>
<organism evidence="2 3">
    <name type="scientific">Mobiluncus mulieris ATCC 35239</name>
    <dbReference type="NCBI Taxonomy" id="871571"/>
    <lineage>
        <taxon>Bacteria</taxon>
        <taxon>Bacillati</taxon>
        <taxon>Actinomycetota</taxon>
        <taxon>Actinomycetes</taxon>
        <taxon>Actinomycetales</taxon>
        <taxon>Actinomycetaceae</taxon>
        <taxon>Mobiluncus</taxon>
    </lineage>
</organism>
<proteinExistence type="predicted"/>
<reference evidence="2" key="1">
    <citation type="submission" date="2010-08" db="EMBL/GenBank/DDBJ databases">
        <authorList>
            <person name="Muzny D."/>
            <person name="Qin X."/>
            <person name="Deng J."/>
            <person name="Jiang H."/>
            <person name="Liu Y."/>
            <person name="Qu J."/>
            <person name="Song X.-Z."/>
            <person name="Zhang L."/>
            <person name="Thornton R."/>
            <person name="Coyle M."/>
            <person name="Francisco L."/>
            <person name="Jackson L."/>
            <person name="Javaid M."/>
            <person name="Korchina V."/>
            <person name="Kovar C."/>
            <person name="Mata R."/>
            <person name="Mathew T."/>
            <person name="Ngo R."/>
            <person name="Nguyen L."/>
            <person name="Nguyen N."/>
            <person name="Okwuonu G."/>
            <person name="Ongeri F."/>
            <person name="Pham C."/>
            <person name="Simmons D."/>
            <person name="Wilczek-Boney K."/>
            <person name="Hale W."/>
            <person name="Jakkamsetti A."/>
            <person name="Pham P."/>
            <person name="Ruth R."/>
            <person name="San Lucas F."/>
            <person name="Warren J."/>
            <person name="Zhang J."/>
            <person name="Zhao Z."/>
            <person name="Zhou C."/>
            <person name="Zhu D."/>
            <person name="Lee S."/>
            <person name="Bess C."/>
            <person name="Blankenburg K."/>
            <person name="Forbes L."/>
            <person name="Fu Q."/>
            <person name="Gubbala S."/>
            <person name="Hirani K."/>
            <person name="Jayaseelan J.C."/>
            <person name="Lara F."/>
            <person name="Munidasa M."/>
            <person name="Palculict T."/>
            <person name="Patil S."/>
            <person name="Pu L.-L."/>
            <person name="Saada N."/>
            <person name="Tang L."/>
            <person name="Weissenberger G."/>
            <person name="Zhu Y."/>
            <person name="Hemphill L."/>
            <person name="Shang Y."/>
            <person name="Youmans B."/>
            <person name="Ayvaz T."/>
            <person name="Ross M."/>
            <person name="Santibanez J."/>
            <person name="Aqrawi P."/>
            <person name="Gross S."/>
            <person name="Joshi V."/>
            <person name="Fowler G."/>
            <person name="Nazareth L."/>
            <person name="Reid J."/>
            <person name="Worley K."/>
            <person name="Petrosino J."/>
            <person name="Highlander S."/>
            <person name="Gibbs R."/>
        </authorList>
    </citation>
    <scope>NUCLEOTIDE SEQUENCE [LARGE SCALE GENOMIC DNA]</scope>
    <source>
        <strain evidence="2">ATCC 35239</strain>
    </source>
</reference>
<dbReference type="RefSeq" id="WP_004016277.1">
    <property type="nucleotide sequence ID" value="NZ_GL405260.1"/>
</dbReference>
<protein>
    <submittedName>
        <fullName evidence="2">ABC transporter, solute-binding protein</fullName>
    </submittedName>
</protein>
<evidence type="ECO:0000313" key="2">
    <source>
        <dbReference type="EMBL" id="EFM46567.1"/>
    </source>
</evidence>
<sequence length="413" mass="45687">MIQETYLNTNFKNKGAIMSKKTWEKLSIWSLGLAGFSLILAGCAPANTNQTGAAGDDSKQTASADLGIPDEGYTLEALIEAAKKEGPITVVDATGKIEKMAENFTAKYGIKATGVKMKAQEQEEVLIREFQAKNVKSDVFNMSNLPDVTSQIIPEGMGVSWMPPDLREVIPAEYQKPAITENNPWVFAYNNKVHDKCPVNNIWALTTDEWKGKFVMPDPLLRNETLFWFNQLATNGEKEMKAAYKEQFGEEFKGENATEEWVKRLAANSPNVVKSDTDAGPIIGADGQSEPPMGFLSTSIFRDAKEDNFALGLCDTMKPWIGQLTPRVAVIASGTKHPNAAKLFVHFMMTQEGMQPQLDDGKISTNKKAEVSPKEASGIAKHIDKMYVNNSGTTQDDYAKAQDWRDLWTVNKK</sequence>
<evidence type="ECO:0000256" key="1">
    <source>
        <dbReference type="ARBA" id="ARBA00022729"/>
    </source>
</evidence>
<keyword evidence="3" id="KW-1185">Reference proteome</keyword>
<dbReference type="PANTHER" id="PTHR30006:SF2">
    <property type="entry name" value="ABC TRANSPORTER SUBSTRATE-BINDING PROTEIN"/>
    <property type="match status" value="1"/>
</dbReference>